<sequence length="454" mass="51724">NVPPTIASTSDTSSTSTGAEIIENVESVPHLQKELSISSGFETLQLGPSSPPFKIWIKYGDSRPVRLTFDGEIVDDLIESIKKKLSPDLNDVALNRITLRKHDEETDLRPGLPVDESFKNDDESPLQVIVNAPVISKRKREESPEDLSEIVKSAVREEFSRKKPADQISASSLSDKRTNKILDDLGIRTVKLSEKVFQPLQPITYQPFVWDMEREEAQQMSNIVTWFKNALKLPRDYHVKDIHTQVTHQQNLPEANVTITGGADISIGPSETDCVWIETKKKEEDFKEGQAVGELFLIDKNHPINSMVVLTDCNDRWSIFFFATLGDRNDEKCIVKAKIDDRGIALAIIKQYVIVEGNKFFKWLGKDASYQVEVDVSSPLQKRIKFFEYIPEADDNNKIKEVGDMSRQESLNIDIRKGLTMLRNWCRLDEQPQVDKLIRQFSDDYENPPPQMFA</sequence>
<keyword evidence="2" id="KW-1185">Reference proteome</keyword>
<feature type="non-terminal residue" evidence="1">
    <location>
        <position position="454"/>
    </location>
</feature>
<gene>
    <name evidence="1" type="ORF">DEBURN_LOCUS10347</name>
</gene>
<dbReference type="Proteomes" id="UP000789706">
    <property type="component" value="Unassembled WGS sequence"/>
</dbReference>
<evidence type="ECO:0000313" key="1">
    <source>
        <dbReference type="EMBL" id="CAG8620449.1"/>
    </source>
</evidence>
<organism evidence="1 2">
    <name type="scientific">Diversispora eburnea</name>
    <dbReference type="NCBI Taxonomy" id="1213867"/>
    <lineage>
        <taxon>Eukaryota</taxon>
        <taxon>Fungi</taxon>
        <taxon>Fungi incertae sedis</taxon>
        <taxon>Mucoromycota</taxon>
        <taxon>Glomeromycotina</taxon>
        <taxon>Glomeromycetes</taxon>
        <taxon>Diversisporales</taxon>
        <taxon>Diversisporaceae</taxon>
        <taxon>Diversispora</taxon>
    </lineage>
</organism>
<dbReference type="AlphaFoldDB" id="A0A9N9GRJ7"/>
<dbReference type="EMBL" id="CAJVPK010002908">
    <property type="protein sequence ID" value="CAG8620449.1"/>
    <property type="molecule type" value="Genomic_DNA"/>
</dbReference>
<comment type="caution">
    <text evidence="1">The sequence shown here is derived from an EMBL/GenBank/DDBJ whole genome shotgun (WGS) entry which is preliminary data.</text>
</comment>
<reference evidence="1" key="1">
    <citation type="submission" date="2021-06" db="EMBL/GenBank/DDBJ databases">
        <authorList>
            <person name="Kallberg Y."/>
            <person name="Tangrot J."/>
            <person name="Rosling A."/>
        </authorList>
    </citation>
    <scope>NUCLEOTIDE SEQUENCE</scope>
    <source>
        <strain evidence="1">AZ414A</strain>
    </source>
</reference>
<evidence type="ECO:0000313" key="2">
    <source>
        <dbReference type="Proteomes" id="UP000789706"/>
    </source>
</evidence>
<proteinExistence type="predicted"/>
<name>A0A9N9GRJ7_9GLOM</name>
<accession>A0A9N9GRJ7</accession>
<protein>
    <submittedName>
        <fullName evidence="1">6711_t:CDS:1</fullName>
    </submittedName>
</protein>
<dbReference type="OrthoDB" id="2437677at2759"/>